<dbReference type="InterPro" id="IPR043502">
    <property type="entry name" value="DNA/RNA_pol_sf"/>
</dbReference>
<dbReference type="GO" id="GO:0003824">
    <property type="term" value="F:catalytic activity"/>
    <property type="evidence" value="ECO:0007669"/>
    <property type="project" value="UniProtKB-KW"/>
</dbReference>
<dbReference type="InterPro" id="IPR041577">
    <property type="entry name" value="RT_RNaseH_2"/>
</dbReference>
<dbReference type="InterPro" id="IPR043128">
    <property type="entry name" value="Rev_trsase/Diguanyl_cyclase"/>
</dbReference>
<reference evidence="3" key="2">
    <citation type="submission" date="2022-06" db="UniProtKB">
        <authorList>
            <consortium name="EnsemblPlants"/>
        </authorList>
    </citation>
    <scope>IDENTIFICATION</scope>
</reference>
<evidence type="ECO:0000313" key="4">
    <source>
        <dbReference type="Proteomes" id="UP000015106"/>
    </source>
</evidence>
<dbReference type="InterPro" id="IPR000477">
    <property type="entry name" value="RT_dom"/>
</dbReference>
<dbReference type="Gramene" id="TuG1812S0003187100.01.T01">
    <property type="protein sequence ID" value="TuG1812S0003187100.01.T01"/>
    <property type="gene ID" value="TuG1812S0003187100.01"/>
</dbReference>
<dbReference type="CDD" id="cd09274">
    <property type="entry name" value="RNase_HI_RT_Ty3"/>
    <property type="match status" value="1"/>
</dbReference>
<dbReference type="Pfam" id="PF17919">
    <property type="entry name" value="RT_RNaseH_2"/>
    <property type="match status" value="1"/>
</dbReference>
<evidence type="ECO:0000313" key="3">
    <source>
        <dbReference type="EnsemblPlants" id="TuG1812S0003187100.01.T01"/>
    </source>
</evidence>
<dbReference type="CDD" id="cd01647">
    <property type="entry name" value="RT_LTR"/>
    <property type="match status" value="1"/>
</dbReference>
<dbReference type="Proteomes" id="UP000015106">
    <property type="component" value="Unassembled WGS sequence"/>
</dbReference>
<feature type="domain" description="Reverse transcriptase" evidence="2">
    <location>
        <begin position="2"/>
        <end position="181"/>
    </location>
</feature>
<keyword evidence="1" id="KW-0511">Multifunctional enzyme</keyword>
<protein>
    <recommendedName>
        <fullName evidence="2">Reverse transcriptase domain-containing protein</fullName>
    </recommendedName>
</protein>
<keyword evidence="4" id="KW-1185">Reference proteome</keyword>
<proteinExistence type="predicted"/>
<reference evidence="4" key="1">
    <citation type="journal article" date="2013" name="Nature">
        <title>Draft genome of the wheat A-genome progenitor Triticum urartu.</title>
        <authorList>
            <person name="Ling H.Q."/>
            <person name="Zhao S."/>
            <person name="Liu D."/>
            <person name="Wang J."/>
            <person name="Sun H."/>
            <person name="Zhang C."/>
            <person name="Fan H."/>
            <person name="Li D."/>
            <person name="Dong L."/>
            <person name="Tao Y."/>
            <person name="Gao C."/>
            <person name="Wu H."/>
            <person name="Li Y."/>
            <person name="Cui Y."/>
            <person name="Guo X."/>
            <person name="Zheng S."/>
            <person name="Wang B."/>
            <person name="Yu K."/>
            <person name="Liang Q."/>
            <person name="Yang W."/>
            <person name="Lou X."/>
            <person name="Chen J."/>
            <person name="Feng M."/>
            <person name="Jian J."/>
            <person name="Zhang X."/>
            <person name="Luo G."/>
            <person name="Jiang Y."/>
            <person name="Liu J."/>
            <person name="Wang Z."/>
            <person name="Sha Y."/>
            <person name="Zhang B."/>
            <person name="Wu H."/>
            <person name="Tang D."/>
            <person name="Shen Q."/>
            <person name="Xue P."/>
            <person name="Zou S."/>
            <person name="Wang X."/>
            <person name="Liu X."/>
            <person name="Wang F."/>
            <person name="Yang Y."/>
            <person name="An X."/>
            <person name="Dong Z."/>
            <person name="Zhang K."/>
            <person name="Zhang X."/>
            <person name="Luo M.C."/>
            <person name="Dvorak J."/>
            <person name="Tong Y."/>
            <person name="Wang J."/>
            <person name="Yang H."/>
            <person name="Li Z."/>
            <person name="Wang D."/>
            <person name="Zhang A."/>
            <person name="Wang J."/>
        </authorList>
    </citation>
    <scope>NUCLEOTIDE SEQUENCE</scope>
    <source>
        <strain evidence="4">cv. G1812</strain>
    </source>
</reference>
<dbReference type="EnsemblPlants" id="TuG1812S0003187100.01.T01">
    <property type="protein sequence ID" value="TuG1812S0003187100.01.T01"/>
    <property type="gene ID" value="TuG1812S0003187100.01"/>
</dbReference>
<evidence type="ECO:0000259" key="2">
    <source>
        <dbReference type="PROSITE" id="PS50878"/>
    </source>
</evidence>
<dbReference type="InterPro" id="IPR050951">
    <property type="entry name" value="Retrovirus_Pol_polyprotein"/>
</dbReference>
<dbReference type="FunFam" id="3.30.70.270:FF:000020">
    <property type="entry name" value="Transposon Tf2-6 polyprotein-like Protein"/>
    <property type="match status" value="1"/>
</dbReference>
<dbReference type="SUPFAM" id="SSF56672">
    <property type="entry name" value="DNA/RNA polymerases"/>
    <property type="match status" value="1"/>
</dbReference>
<dbReference type="Gene3D" id="3.10.10.10">
    <property type="entry name" value="HIV Type 1 Reverse Transcriptase, subunit A, domain 1"/>
    <property type="match status" value="1"/>
</dbReference>
<sequence>MLASSVISPGTSPFASPIILVKKKDGTWRLCVDYRQLNMLTLKTKYPLPVIDELLDELSGASWFSKLDLRAGYHQIRLSPWEEYKMTFHTHNGHYEFNVVSFGLTGGPSTFQGEMNVTLAPVDCVCAVVLFDDILVFSATLEEHVQHLKQVLQLLRQHQWRVKESKCAFAQRSILYLGFVVSGNGVSTDPAKVQAVLEWPVPQSIKELRGFLGLSEYYRKFVRNYGVISQPLTHLLRKNVPFVWSTTTHAAFEVLKKALTSAPVLALPDFKVQFVVETDASDTRVGAVLLQKGHPIAFVSKGLGPKNRGLSTYEKEYMAILLAVEQWRTYLQHFEFIFTDHFSLAHLEDQRLHTPWQQKVFTKLLGLQFKIKYKKGSENRVADALSSRPHPESELLAITCQHPAWLQDVCDTYQHDQEVQELLTRLAVRSDSEDVFSLQNGLIRY</sequence>
<accession>A0A8R7RC04</accession>
<organism evidence="3 4">
    <name type="scientific">Triticum urartu</name>
    <name type="common">Red wild einkorn</name>
    <name type="synonym">Crithodium urartu</name>
    <dbReference type="NCBI Taxonomy" id="4572"/>
    <lineage>
        <taxon>Eukaryota</taxon>
        <taxon>Viridiplantae</taxon>
        <taxon>Streptophyta</taxon>
        <taxon>Embryophyta</taxon>
        <taxon>Tracheophyta</taxon>
        <taxon>Spermatophyta</taxon>
        <taxon>Magnoliopsida</taxon>
        <taxon>Liliopsida</taxon>
        <taxon>Poales</taxon>
        <taxon>Poaceae</taxon>
        <taxon>BOP clade</taxon>
        <taxon>Pooideae</taxon>
        <taxon>Triticodae</taxon>
        <taxon>Triticeae</taxon>
        <taxon>Triticinae</taxon>
        <taxon>Triticum</taxon>
    </lineage>
</organism>
<dbReference type="Pfam" id="PF00078">
    <property type="entry name" value="RVT_1"/>
    <property type="match status" value="1"/>
</dbReference>
<name>A0A8R7RC04_TRIUA</name>
<evidence type="ECO:0000256" key="1">
    <source>
        <dbReference type="ARBA" id="ARBA00023268"/>
    </source>
</evidence>
<dbReference type="PANTHER" id="PTHR37984:SF5">
    <property type="entry name" value="PROTEIN NYNRIN-LIKE"/>
    <property type="match status" value="1"/>
</dbReference>
<dbReference type="AlphaFoldDB" id="A0A8R7RC04"/>
<dbReference type="PROSITE" id="PS50878">
    <property type="entry name" value="RT_POL"/>
    <property type="match status" value="1"/>
</dbReference>
<dbReference type="Gene3D" id="3.30.70.270">
    <property type="match status" value="2"/>
</dbReference>
<dbReference type="PANTHER" id="PTHR37984">
    <property type="entry name" value="PROTEIN CBG26694"/>
    <property type="match status" value="1"/>
</dbReference>